<protein>
    <submittedName>
        <fullName evidence="2">Uncharacterized protein</fullName>
    </submittedName>
</protein>
<sequence length="122" mass="14132">MGKEGNVFKGTSKAKRTKLTDGSIRQPIGKLEDVIVRVNKYYLPIGFIIVDMKVTKNLCHVPITLVLNYKMKLNMINNITTKKLLEIMLILYPYKCKGRIDKYIPMDYEGIFLEYLGYSKAY</sequence>
<accession>A0ABN7ECV6</accession>
<dbReference type="Proteomes" id="UP001189122">
    <property type="component" value="Unassembled WGS sequence"/>
</dbReference>
<reference evidence="2 3" key="1">
    <citation type="submission" date="2019-12" db="EMBL/GenBank/DDBJ databases">
        <authorList>
            <person name="Scholz U."/>
            <person name="Mascher M."/>
            <person name="Fiebig A."/>
        </authorList>
    </citation>
    <scope>NUCLEOTIDE SEQUENCE [LARGE SCALE GENOMIC DNA]</scope>
</reference>
<organism evidence="2 3">
    <name type="scientific">Spirodela intermedia</name>
    <name type="common">Intermediate duckweed</name>
    <dbReference type="NCBI Taxonomy" id="51605"/>
    <lineage>
        <taxon>Eukaryota</taxon>
        <taxon>Viridiplantae</taxon>
        <taxon>Streptophyta</taxon>
        <taxon>Embryophyta</taxon>
        <taxon>Tracheophyta</taxon>
        <taxon>Spermatophyta</taxon>
        <taxon>Magnoliopsida</taxon>
        <taxon>Liliopsida</taxon>
        <taxon>Araceae</taxon>
        <taxon>Lemnoideae</taxon>
        <taxon>Spirodela</taxon>
    </lineage>
</organism>
<evidence type="ECO:0000313" key="3">
    <source>
        <dbReference type="Proteomes" id="UP001189122"/>
    </source>
</evidence>
<dbReference type="EMBL" id="CACRZD030000397">
    <property type="protein sequence ID" value="CAA6675742.1"/>
    <property type="molecule type" value="Genomic_DNA"/>
</dbReference>
<comment type="caution">
    <text evidence="2">The sequence shown here is derived from an EMBL/GenBank/DDBJ whole genome shotgun (WGS) entry which is preliminary data.</text>
</comment>
<evidence type="ECO:0000313" key="2">
    <source>
        <dbReference type="EMBL" id="CAA6675742.1"/>
    </source>
</evidence>
<dbReference type="EMBL" id="CACRZD030000308">
    <property type="protein sequence ID" value="CAA6675432.1"/>
    <property type="molecule type" value="Genomic_DNA"/>
</dbReference>
<keyword evidence="3" id="KW-1185">Reference proteome</keyword>
<evidence type="ECO:0000313" key="1">
    <source>
        <dbReference type="EMBL" id="CAA6675432.1"/>
    </source>
</evidence>
<proteinExistence type="predicted"/>
<gene>
    <name evidence="1" type="ORF">SI7747_UN021774</name>
    <name evidence="2" type="ORF">SI7747_UN022084</name>
</gene>
<name>A0ABN7ECV6_SPIIN</name>